<keyword evidence="6 8" id="KW-0418">Kinase</keyword>
<feature type="domain" description="Phosphoribosyltransferase" evidence="11">
    <location>
        <begin position="283"/>
        <end position="490"/>
    </location>
</feature>
<dbReference type="GO" id="GO:0005524">
    <property type="term" value="F:ATP binding"/>
    <property type="evidence" value="ECO:0007669"/>
    <property type="project" value="UniProtKB-KW"/>
</dbReference>
<evidence type="ECO:0000256" key="2">
    <source>
        <dbReference type="ARBA" id="ARBA00004784"/>
    </source>
</evidence>
<dbReference type="EC" id="2.7.1.48" evidence="8"/>
<sequence length="495" mass="56423">MEATIVSPQTTLSPDRSRQRAIQHGTAPGKAHLKKYTFTMGRPPWYSDAEDGRRLQSLVIGVAGGTASGKSSVCREIVSRLRVQWVAHLSLDYFYRSLLPTEDPKTYNFDHPEAFDWELVKETLRQLKEGKKVDVPTYDFKTHKRTNVTKTLYGADVILFEGILSFHEKDVRDLMDIKIFVDEDADIRLSRRIRRDIAERGRDVMGVIQQYERFVKPAHEDFVKPTMQWADLIIPKGIKNEVAINIICKHIELTLRERGFDPKLSRKLPHWTTIPANIHIMEQTEHLRALHTIIRDKATPLGDFVFFSNRLSRLVIEEVLNQLPVVYDEKVVSTPVPGQEYQGYDIRNITSKVAFISVMRAGEAMEEAVREVLIGAPIGKILIQSHGQKRPELFYYKMPRKLSECKVIVMDPMLATGESLKMAIRVILDHNVPEENILVATLIASPQGLHSLSYSFPKVQIVTSAMDTDLNEKFYIMPGIGNFGDRYFGTTTSTA</sequence>
<dbReference type="SUPFAM" id="SSF53271">
    <property type="entry name" value="PRTase-like"/>
    <property type="match status" value="1"/>
</dbReference>
<dbReference type="NCBIfam" id="TIGR00235">
    <property type="entry name" value="udk"/>
    <property type="match status" value="1"/>
</dbReference>
<gene>
    <name evidence="12" type="ORF">ACA1_078040</name>
</gene>
<dbReference type="InterPro" id="IPR000836">
    <property type="entry name" value="PRTase_dom"/>
</dbReference>
<dbReference type="SUPFAM" id="SSF52540">
    <property type="entry name" value="P-loop containing nucleoside triphosphate hydrolases"/>
    <property type="match status" value="1"/>
</dbReference>
<dbReference type="OMA" id="EPQLHCE"/>
<dbReference type="FunFam" id="3.40.50.2020:FF:000010">
    <property type="entry name" value="Uridine-cytidine kinase"/>
    <property type="match status" value="1"/>
</dbReference>
<dbReference type="UniPathway" id="UPA00574">
    <property type="reaction ID" value="UER00637"/>
</dbReference>
<dbReference type="InterPro" id="IPR006083">
    <property type="entry name" value="PRK/URK"/>
</dbReference>
<comment type="pathway">
    <text evidence="2 8">Pyrimidine metabolism; CTP biosynthesis via salvage pathway; CTP from cytidine: step 1/3.</text>
</comment>
<dbReference type="KEGG" id="acan:ACA1_078040"/>
<dbReference type="GO" id="GO:0044211">
    <property type="term" value="P:CTP salvage"/>
    <property type="evidence" value="ECO:0007669"/>
    <property type="project" value="UniProtKB-UniPathway"/>
</dbReference>
<dbReference type="PRINTS" id="PR00988">
    <property type="entry name" value="URIDINKINASE"/>
</dbReference>
<evidence type="ECO:0000256" key="9">
    <source>
        <dbReference type="SAM" id="MobiDB-lite"/>
    </source>
</evidence>
<dbReference type="CDD" id="cd06223">
    <property type="entry name" value="PRTases_typeI"/>
    <property type="match status" value="1"/>
</dbReference>
<dbReference type="GO" id="GO:0043771">
    <property type="term" value="F:cytidine kinase activity"/>
    <property type="evidence" value="ECO:0007669"/>
    <property type="project" value="RHEA"/>
</dbReference>
<evidence type="ECO:0000256" key="5">
    <source>
        <dbReference type="ARBA" id="ARBA00022741"/>
    </source>
</evidence>
<dbReference type="InterPro" id="IPR029057">
    <property type="entry name" value="PRTase-like"/>
</dbReference>
<evidence type="ECO:0000256" key="6">
    <source>
        <dbReference type="ARBA" id="ARBA00022777"/>
    </source>
</evidence>
<comment type="catalytic activity">
    <reaction evidence="8">
        <text>cytidine + ATP = CMP + ADP + H(+)</text>
        <dbReference type="Rhea" id="RHEA:24674"/>
        <dbReference type="ChEBI" id="CHEBI:15378"/>
        <dbReference type="ChEBI" id="CHEBI:17562"/>
        <dbReference type="ChEBI" id="CHEBI:30616"/>
        <dbReference type="ChEBI" id="CHEBI:60377"/>
        <dbReference type="ChEBI" id="CHEBI:456216"/>
        <dbReference type="EC" id="2.7.1.48"/>
    </reaction>
</comment>
<dbReference type="Gene3D" id="3.40.50.300">
    <property type="entry name" value="P-loop containing nucleotide triphosphate hydrolases"/>
    <property type="match status" value="1"/>
</dbReference>
<dbReference type="CDD" id="cd02023">
    <property type="entry name" value="UMPK"/>
    <property type="match status" value="1"/>
</dbReference>
<evidence type="ECO:0000259" key="11">
    <source>
        <dbReference type="Pfam" id="PF14681"/>
    </source>
</evidence>
<comment type="catalytic activity">
    <reaction evidence="8">
        <text>uridine + ATP = UMP + ADP + H(+)</text>
        <dbReference type="Rhea" id="RHEA:16825"/>
        <dbReference type="ChEBI" id="CHEBI:15378"/>
        <dbReference type="ChEBI" id="CHEBI:16704"/>
        <dbReference type="ChEBI" id="CHEBI:30616"/>
        <dbReference type="ChEBI" id="CHEBI:57865"/>
        <dbReference type="ChEBI" id="CHEBI:456216"/>
        <dbReference type="EC" id="2.7.1.48"/>
    </reaction>
</comment>
<dbReference type="Gene3D" id="3.40.50.2020">
    <property type="match status" value="1"/>
</dbReference>
<comment type="pathway">
    <text evidence="1 8">Pyrimidine metabolism; UMP biosynthesis via salvage pathway; UMP from uridine: step 1/1.</text>
</comment>
<dbReference type="RefSeq" id="XP_004336586.1">
    <property type="nucleotide sequence ID" value="XM_004336538.1"/>
</dbReference>
<dbReference type="PANTHER" id="PTHR10285">
    <property type="entry name" value="URIDINE KINASE"/>
    <property type="match status" value="1"/>
</dbReference>
<feature type="region of interest" description="Disordered" evidence="9">
    <location>
        <begin position="1"/>
        <end position="28"/>
    </location>
</feature>
<dbReference type="InterPro" id="IPR027417">
    <property type="entry name" value="P-loop_NTPase"/>
</dbReference>
<protein>
    <recommendedName>
        <fullName evidence="8">Uridine-cytidine kinase</fullName>
        <ecNumber evidence="8">2.7.1.48</ecNumber>
    </recommendedName>
</protein>
<accession>L8GPL8</accession>
<evidence type="ECO:0000256" key="8">
    <source>
        <dbReference type="RuleBase" id="RU003825"/>
    </source>
</evidence>
<comment type="similarity">
    <text evidence="3 8">Belongs to the uridine kinase family.</text>
</comment>
<evidence type="ECO:0000256" key="7">
    <source>
        <dbReference type="ARBA" id="ARBA00022840"/>
    </source>
</evidence>
<dbReference type="OrthoDB" id="10257085at2759"/>
<dbReference type="STRING" id="1257118.L8GPL8"/>
<proteinExistence type="inferred from homology"/>
<keyword evidence="4 8" id="KW-0808">Transferase</keyword>
<dbReference type="Pfam" id="PF14681">
    <property type="entry name" value="UPRTase"/>
    <property type="match status" value="1"/>
</dbReference>
<dbReference type="EMBL" id="KB008051">
    <property type="protein sequence ID" value="ELR14573.1"/>
    <property type="molecule type" value="Genomic_DNA"/>
</dbReference>
<evidence type="ECO:0000259" key="10">
    <source>
        <dbReference type="Pfam" id="PF00485"/>
    </source>
</evidence>
<dbReference type="GO" id="GO:0004849">
    <property type="term" value="F:uridine kinase activity"/>
    <property type="evidence" value="ECO:0007669"/>
    <property type="project" value="UniProtKB-EC"/>
</dbReference>
<dbReference type="VEuPathDB" id="AmoebaDB:ACA1_078040"/>
<evidence type="ECO:0000256" key="4">
    <source>
        <dbReference type="ARBA" id="ARBA00022679"/>
    </source>
</evidence>
<keyword evidence="7 8" id="KW-0067">ATP-binding</keyword>
<dbReference type="AlphaFoldDB" id="L8GPL8"/>
<dbReference type="FunFam" id="3.40.50.300:FF:000339">
    <property type="entry name" value="Uridine kinase"/>
    <property type="match status" value="1"/>
</dbReference>
<keyword evidence="13" id="KW-1185">Reference proteome</keyword>
<evidence type="ECO:0000313" key="12">
    <source>
        <dbReference type="EMBL" id="ELR14573.1"/>
    </source>
</evidence>
<name>L8GPL8_ACACF</name>
<evidence type="ECO:0000256" key="3">
    <source>
        <dbReference type="ARBA" id="ARBA00005408"/>
    </source>
</evidence>
<organism evidence="12 13">
    <name type="scientific">Acanthamoeba castellanii (strain ATCC 30010 / Neff)</name>
    <dbReference type="NCBI Taxonomy" id="1257118"/>
    <lineage>
        <taxon>Eukaryota</taxon>
        <taxon>Amoebozoa</taxon>
        <taxon>Discosea</taxon>
        <taxon>Longamoebia</taxon>
        <taxon>Centramoebida</taxon>
        <taxon>Acanthamoebidae</taxon>
        <taxon>Acanthamoeba</taxon>
    </lineage>
</organism>
<dbReference type="NCBIfam" id="NF004018">
    <property type="entry name" value="PRK05480.1"/>
    <property type="match status" value="1"/>
</dbReference>
<evidence type="ECO:0000313" key="13">
    <source>
        <dbReference type="Proteomes" id="UP000011083"/>
    </source>
</evidence>
<evidence type="ECO:0000256" key="1">
    <source>
        <dbReference type="ARBA" id="ARBA00004690"/>
    </source>
</evidence>
<dbReference type="InterPro" id="IPR000764">
    <property type="entry name" value="Uridine_kinase-like"/>
</dbReference>
<reference evidence="12 13" key="1">
    <citation type="journal article" date="2013" name="Genome Biol.">
        <title>Genome of Acanthamoeba castellanii highlights extensive lateral gene transfer and early evolution of tyrosine kinase signaling.</title>
        <authorList>
            <person name="Clarke M."/>
            <person name="Lohan A.J."/>
            <person name="Liu B."/>
            <person name="Lagkouvardos I."/>
            <person name="Roy S."/>
            <person name="Zafar N."/>
            <person name="Bertelli C."/>
            <person name="Schilde C."/>
            <person name="Kianianmomeni A."/>
            <person name="Burglin T.R."/>
            <person name="Frech C."/>
            <person name="Turcotte B."/>
            <person name="Kopec K.O."/>
            <person name="Synnott J.M."/>
            <person name="Choo C."/>
            <person name="Paponov I."/>
            <person name="Finkler A."/>
            <person name="Soon Heng Tan C."/>
            <person name="Hutchins A.P."/>
            <person name="Weinmeier T."/>
            <person name="Rattei T."/>
            <person name="Chu J.S."/>
            <person name="Gimenez G."/>
            <person name="Irimia M."/>
            <person name="Rigden D.J."/>
            <person name="Fitzpatrick D.A."/>
            <person name="Lorenzo-Morales J."/>
            <person name="Bateman A."/>
            <person name="Chiu C.H."/>
            <person name="Tang P."/>
            <person name="Hegemann P."/>
            <person name="Fromm H."/>
            <person name="Raoult D."/>
            <person name="Greub G."/>
            <person name="Miranda-Saavedra D."/>
            <person name="Chen N."/>
            <person name="Nash P."/>
            <person name="Ginger M.L."/>
            <person name="Horn M."/>
            <person name="Schaap P."/>
            <person name="Caler L."/>
            <person name="Loftus B."/>
        </authorList>
    </citation>
    <scope>NUCLEOTIDE SEQUENCE [LARGE SCALE GENOMIC DNA]</scope>
    <source>
        <strain evidence="12 13">Neff</strain>
    </source>
</reference>
<dbReference type="Proteomes" id="UP000011083">
    <property type="component" value="Unassembled WGS sequence"/>
</dbReference>
<dbReference type="NCBIfam" id="NF001097">
    <property type="entry name" value="PRK00129.1"/>
    <property type="match status" value="1"/>
</dbReference>
<dbReference type="Pfam" id="PF00485">
    <property type="entry name" value="PRK"/>
    <property type="match status" value="1"/>
</dbReference>
<feature type="domain" description="Phosphoribulokinase/uridine kinase" evidence="10">
    <location>
        <begin position="59"/>
        <end position="242"/>
    </location>
</feature>
<dbReference type="GeneID" id="14915142"/>
<feature type="compositionally biased region" description="Polar residues" evidence="9">
    <location>
        <begin position="1"/>
        <end position="14"/>
    </location>
</feature>
<dbReference type="UniPathway" id="UPA00579">
    <property type="reaction ID" value="UER00640"/>
</dbReference>
<keyword evidence="5 8" id="KW-0547">Nucleotide-binding</keyword>
<dbReference type="GO" id="GO:0044206">
    <property type="term" value="P:UMP salvage"/>
    <property type="evidence" value="ECO:0007669"/>
    <property type="project" value="UniProtKB-UniPathway"/>
</dbReference>